<evidence type="ECO:0000256" key="2">
    <source>
        <dbReference type="SAM" id="SignalP"/>
    </source>
</evidence>
<dbReference type="OrthoDB" id="8196075at2759"/>
<dbReference type="Proteomes" id="UP000008237">
    <property type="component" value="Unassembled WGS sequence"/>
</dbReference>
<protein>
    <submittedName>
        <fullName evidence="3">Uncharacterized protein</fullName>
    </submittedName>
</protein>
<gene>
    <name evidence="3" type="ORF">EAI_07373</name>
</gene>
<feature type="region of interest" description="Disordered" evidence="1">
    <location>
        <begin position="336"/>
        <end position="382"/>
    </location>
</feature>
<dbReference type="AlphaFoldDB" id="E2BIG0"/>
<dbReference type="EMBL" id="GL448504">
    <property type="protein sequence ID" value="EFN84548.1"/>
    <property type="molecule type" value="Genomic_DNA"/>
</dbReference>
<accession>E2BIG0</accession>
<dbReference type="InParanoid" id="E2BIG0"/>
<keyword evidence="4" id="KW-1185">Reference proteome</keyword>
<name>E2BIG0_HARSA</name>
<reference evidence="3 4" key="1">
    <citation type="journal article" date="2010" name="Science">
        <title>Genomic comparison of the ants Camponotus floridanus and Harpegnathos saltator.</title>
        <authorList>
            <person name="Bonasio R."/>
            <person name="Zhang G."/>
            <person name="Ye C."/>
            <person name="Mutti N.S."/>
            <person name="Fang X."/>
            <person name="Qin N."/>
            <person name="Donahue G."/>
            <person name="Yang P."/>
            <person name="Li Q."/>
            <person name="Li C."/>
            <person name="Zhang P."/>
            <person name="Huang Z."/>
            <person name="Berger S.L."/>
            <person name="Reinberg D."/>
            <person name="Wang J."/>
            <person name="Liebig J."/>
        </authorList>
    </citation>
    <scope>NUCLEOTIDE SEQUENCE [LARGE SCALE GENOMIC DNA]</scope>
    <source>
        <strain evidence="3 4">R22 G/1</strain>
    </source>
</reference>
<keyword evidence="2" id="KW-0732">Signal</keyword>
<evidence type="ECO:0000256" key="1">
    <source>
        <dbReference type="SAM" id="MobiDB-lite"/>
    </source>
</evidence>
<organism evidence="4">
    <name type="scientific">Harpegnathos saltator</name>
    <name type="common">Jerdon's jumping ant</name>
    <dbReference type="NCBI Taxonomy" id="610380"/>
    <lineage>
        <taxon>Eukaryota</taxon>
        <taxon>Metazoa</taxon>
        <taxon>Ecdysozoa</taxon>
        <taxon>Arthropoda</taxon>
        <taxon>Hexapoda</taxon>
        <taxon>Insecta</taxon>
        <taxon>Pterygota</taxon>
        <taxon>Neoptera</taxon>
        <taxon>Endopterygota</taxon>
        <taxon>Hymenoptera</taxon>
        <taxon>Apocrita</taxon>
        <taxon>Aculeata</taxon>
        <taxon>Formicoidea</taxon>
        <taxon>Formicidae</taxon>
        <taxon>Ponerinae</taxon>
        <taxon>Ponerini</taxon>
        <taxon>Harpegnathos</taxon>
    </lineage>
</organism>
<feature type="compositionally biased region" description="Polar residues" evidence="1">
    <location>
        <begin position="345"/>
        <end position="363"/>
    </location>
</feature>
<feature type="signal peptide" evidence="2">
    <location>
        <begin position="1"/>
        <end position="20"/>
    </location>
</feature>
<dbReference type="OMA" id="NPPGEYK"/>
<evidence type="ECO:0000313" key="3">
    <source>
        <dbReference type="EMBL" id="EFN84548.1"/>
    </source>
</evidence>
<feature type="chain" id="PRO_5003158120" evidence="2">
    <location>
        <begin position="21"/>
        <end position="403"/>
    </location>
</feature>
<evidence type="ECO:0000313" key="4">
    <source>
        <dbReference type="Proteomes" id="UP000008237"/>
    </source>
</evidence>
<sequence>MMNKLILVWCLSYLYIKADAGKTSRYPDELPGDSQCSFDASRMYNVTDFLRCVSALMGDLATREDARSLRRASESNSLAYRENPYVSSLVDLLSGLFNNGFPSINEGFPLGAVAADGQYQLNRPVVPGDPSGQFDGLGVNLYDALSSISRYDDFKCVPRMLCEVASGRPPGEYKRASSSYLSDLGRNALAQLLVGFDEAGTSPVLNFARAAALGYSSRGDPAACYRVFPRCPRNPDKLVHYLNNHNGGFFRFFAGYHQQQPHASQGNSKFLRGRKRKALPPGYAGAVADRTGTGKLKFDIPVLSAQRDYGKSSFRKENISGSSRRVVFPLHEEPYDRPAGIRIPESSSGYESTDVEASTSRNSPPFVFPQQDSEDSEDQDVRVSRFAAHLSDSESRGEFRFPS</sequence>
<proteinExistence type="predicted"/>